<evidence type="ECO:0000313" key="3">
    <source>
        <dbReference type="EMBL" id="WRY34361.1"/>
    </source>
</evidence>
<dbReference type="EMBL" id="CP135443">
    <property type="protein sequence ID" value="WRY34361.1"/>
    <property type="molecule type" value="Genomic_DNA"/>
</dbReference>
<protein>
    <submittedName>
        <fullName evidence="3">SH3 domain-containing protein</fullName>
    </submittedName>
</protein>
<gene>
    <name evidence="3" type="ORF">RPE78_03485</name>
</gene>
<accession>A0ABZ1E1M8</accession>
<reference evidence="3 4" key="1">
    <citation type="submission" date="2023-09" db="EMBL/GenBank/DDBJ databases">
        <title>Thioclava shenzhenensis sp. nov., a multidrug resistant bacteria-antagonizing species isolated from coastal seawater.</title>
        <authorList>
            <person name="Long M."/>
        </authorList>
    </citation>
    <scope>NUCLEOTIDE SEQUENCE [LARGE SCALE GENOMIC DNA]</scope>
    <source>
        <strain evidence="3 4">FTW29</strain>
    </source>
</reference>
<dbReference type="SMART" id="SM00287">
    <property type="entry name" value="SH3b"/>
    <property type="match status" value="1"/>
</dbReference>
<evidence type="ECO:0000313" key="4">
    <source>
        <dbReference type="Proteomes" id="UP001623290"/>
    </source>
</evidence>
<dbReference type="Gene3D" id="2.30.30.40">
    <property type="entry name" value="SH3 Domains"/>
    <property type="match status" value="1"/>
</dbReference>
<feature type="signal peptide" evidence="1">
    <location>
        <begin position="1"/>
        <end position="19"/>
    </location>
</feature>
<proteinExistence type="predicted"/>
<name>A0ABZ1E1M8_9RHOB</name>
<organism evidence="3 4">
    <name type="scientific">Thioclava litoralis</name>
    <dbReference type="NCBI Taxonomy" id="3076557"/>
    <lineage>
        <taxon>Bacteria</taxon>
        <taxon>Pseudomonadati</taxon>
        <taxon>Pseudomonadota</taxon>
        <taxon>Alphaproteobacteria</taxon>
        <taxon>Rhodobacterales</taxon>
        <taxon>Paracoccaceae</taxon>
        <taxon>Thioclava</taxon>
    </lineage>
</organism>
<sequence>MLKLTFNTLVALFLVMVIAGREDKPAQIAQAPATGAQAASGLIQAAVLTDETVNAALVTPAAAATVPQDAAAPVHTPKSAAITRAFPKPMPGPALRSSPEYRDLHAEAASTFGQETSADMQVWRVTAGALNVRSGPAASYQRVDGVTRGEEVQMIAQNGGWAKIRIEGDGIEGWVSKRFLSPAN</sequence>
<feature type="domain" description="SH3b" evidence="2">
    <location>
        <begin position="120"/>
        <end position="184"/>
    </location>
</feature>
<dbReference type="RefSeq" id="WP_406721238.1">
    <property type="nucleotide sequence ID" value="NZ_CP135443.1"/>
</dbReference>
<evidence type="ECO:0000259" key="2">
    <source>
        <dbReference type="PROSITE" id="PS51781"/>
    </source>
</evidence>
<dbReference type="PROSITE" id="PS51781">
    <property type="entry name" value="SH3B"/>
    <property type="match status" value="1"/>
</dbReference>
<keyword evidence="4" id="KW-1185">Reference proteome</keyword>
<feature type="chain" id="PRO_5046802602" evidence="1">
    <location>
        <begin position="20"/>
        <end position="184"/>
    </location>
</feature>
<evidence type="ECO:0000256" key="1">
    <source>
        <dbReference type="SAM" id="SignalP"/>
    </source>
</evidence>
<keyword evidence="1" id="KW-0732">Signal</keyword>
<dbReference type="InterPro" id="IPR003646">
    <property type="entry name" value="SH3-like_bac-type"/>
</dbReference>
<dbReference type="Proteomes" id="UP001623290">
    <property type="component" value="Chromosome"/>
</dbReference>
<dbReference type="Pfam" id="PF08239">
    <property type="entry name" value="SH3_3"/>
    <property type="match status" value="1"/>
</dbReference>